<evidence type="ECO:0000256" key="3">
    <source>
        <dbReference type="ARBA" id="ARBA00022617"/>
    </source>
</evidence>
<dbReference type="PROSITE" id="PS00086">
    <property type="entry name" value="CYTOCHROME_P450"/>
    <property type="match status" value="2"/>
</dbReference>
<evidence type="ECO:0008006" key="11">
    <source>
        <dbReference type="Google" id="ProtNLM"/>
    </source>
</evidence>
<comment type="caution">
    <text evidence="9">The sequence shown here is derived from an EMBL/GenBank/DDBJ whole genome shotgun (WGS) entry which is preliminary data.</text>
</comment>
<dbReference type="InterPro" id="IPR001128">
    <property type="entry name" value="Cyt_P450"/>
</dbReference>
<keyword evidence="3" id="KW-0349">Heme</keyword>
<evidence type="ECO:0000256" key="8">
    <source>
        <dbReference type="SAM" id="Phobius"/>
    </source>
</evidence>
<evidence type="ECO:0000256" key="6">
    <source>
        <dbReference type="ARBA" id="ARBA00023004"/>
    </source>
</evidence>
<evidence type="ECO:0000256" key="5">
    <source>
        <dbReference type="ARBA" id="ARBA00023002"/>
    </source>
</evidence>
<dbReference type="Pfam" id="PF00067">
    <property type="entry name" value="p450"/>
    <property type="match status" value="2"/>
</dbReference>
<keyword evidence="8" id="KW-0472">Membrane</keyword>
<organism evidence="9 10">
    <name type="scientific">Brassica napus</name>
    <name type="common">Rape</name>
    <dbReference type="NCBI Taxonomy" id="3708"/>
    <lineage>
        <taxon>Eukaryota</taxon>
        <taxon>Viridiplantae</taxon>
        <taxon>Streptophyta</taxon>
        <taxon>Embryophyta</taxon>
        <taxon>Tracheophyta</taxon>
        <taxon>Spermatophyta</taxon>
        <taxon>Magnoliopsida</taxon>
        <taxon>eudicotyledons</taxon>
        <taxon>Gunneridae</taxon>
        <taxon>Pentapetalae</taxon>
        <taxon>rosids</taxon>
        <taxon>malvids</taxon>
        <taxon>Brassicales</taxon>
        <taxon>Brassicaceae</taxon>
        <taxon>Brassiceae</taxon>
        <taxon>Brassica</taxon>
    </lineage>
</organism>
<evidence type="ECO:0000313" key="10">
    <source>
        <dbReference type="Proteomes" id="UP000824890"/>
    </source>
</evidence>
<keyword evidence="4" id="KW-0479">Metal-binding</keyword>
<keyword evidence="6" id="KW-0408">Iron</keyword>
<comment type="cofactor">
    <cofactor evidence="1">
        <name>heme</name>
        <dbReference type="ChEBI" id="CHEBI:30413"/>
    </cofactor>
</comment>
<evidence type="ECO:0000256" key="2">
    <source>
        <dbReference type="ARBA" id="ARBA00010617"/>
    </source>
</evidence>
<dbReference type="Proteomes" id="UP000824890">
    <property type="component" value="Unassembled WGS sequence"/>
</dbReference>
<dbReference type="PANTHER" id="PTHR47955:SF19">
    <property type="entry name" value="CYTOCHROME P450 71A9-LIKE ISOFORM X1"/>
    <property type="match status" value="1"/>
</dbReference>
<evidence type="ECO:0000256" key="1">
    <source>
        <dbReference type="ARBA" id="ARBA00001971"/>
    </source>
</evidence>
<evidence type="ECO:0000313" key="9">
    <source>
        <dbReference type="EMBL" id="KAH0899570.1"/>
    </source>
</evidence>
<protein>
    <recommendedName>
        <fullName evidence="11">Cytochrome P450</fullName>
    </recommendedName>
</protein>
<dbReference type="PRINTS" id="PR00385">
    <property type="entry name" value="P450"/>
</dbReference>
<dbReference type="SUPFAM" id="SSF48264">
    <property type="entry name" value="Cytochrome P450"/>
    <property type="match status" value="2"/>
</dbReference>
<dbReference type="PANTHER" id="PTHR47955">
    <property type="entry name" value="CYTOCHROME P450 FAMILY 71 PROTEIN"/>
    <property type="match status" value="1"/>
</dbReference>
<reference evidence="9 10" key="1">
    <citation type="submission" date="2021-05" db="EMBL/GenBank/DDBJ databases">
        <title>Genome Assembly of Synthetic Allotetraploid Brassica napus Reveals Homoeologous Exchanges between Subgenomes.</title>
        <authorList>
            <person name="Davis J.T."/>
        </authorList>
    </citation>
    <scope>NUCLEOTIDE SEQUENCE [LARGE SCALE GENOMIC DNA]</scope>
    <source>
        <strain evidence="10">cv. Da-Ae</strain>
        <tissue evidence="9">Seedling</tissue>
    </source>
</reference>
<accession>A0ABQ8B442</accession>
<proteinExistence type="inferred from homology"/>
<keyword evidence="5" id="KW-0560">Oxidoreductase</keyword>
<dbReference type="InterPro" id="IPR036396">
    <property type="entry name" value="Cyt_P450_sf"/>
</dbReference>
<name>A0ABQ8B442_BRANA</name>
<evidence type="ECO:0000256" key="7">
    <source>
        <dbReference type="ARBA" id="ARBA00023033"/>
    </source>
</evidence>
<sequence>MNIFGALPMSMTIINPSSFTLVIFSFTLVLALAMLSLIAKKPKGQLPPSPRGWPIIGNLFHMIMNRPVHVWIHRSMEDMQTEIACFRFARSYSSNLISHGYKEIVFSSYGENWKLMKKMMTTKLMSPTTLNKTLGDRTLEADNIVTYVFNLPRPGSINVRDVALTYCHAVMMRMLFGQRHFDVAAEDGGLGPKEKEHMDAIYQALDCFFSFNVTDYVPFLRGWNIDNEEEEVREAVDILNRCNDPIIHERMHLWRNKGGKETEEDWLDILITLKDDQGMPLFTFDEIRAQCKDINVATIDNTMNNVEWTIAEMLNNPGILEKATTELDVVVGKDRLVQESDIPQLNYIKACSRESFRLHPANAFMPPHGARQDTTLAGYFVPKGSQILVSRLGLGRNPNIWDEPNVFKPERHLAGHVRNSMDVTLMEPEMRFVIFSTGRRGCAGTKIGTSMTIMLLARLLQGFEWTLPNDTSQVELVTADSNLFMAKPLLACAKPRLAPTLYPKIQVYNSEKLFSLKNYQDIVLLAAFKRKKQQRRPPSPPGLPIIGNLHQLGELPHQSLWKLSKKYGPVMSLKLGRVPTVVVSSSETAKQALKIHDLHCCSRPSLAGPRELSYNYLDIVFSPYDDYWKELRRMCVQELFSAKRVHLIQPIKDEEVKKLIDTVKESASQGSPVNLSEKFLALNVSVICKAAFGLSFQGTVLNNDSFDKLIREAFLFLGSFSASDFFPNGGWIIDRLTGLQGRREKSVRDLDAFYEQMFDLHKHENKDGVEDFVDLLLRLEKGETVLGNDKLTRNHIKAILMNVLLGAISTSAITMTWAMAELMRNPRAMKKVQSEIRNQLGNKSVITLDDIEQLHYLKMVIKETWRLHTPAPLLVPREVMSEFEINGYMIQPKTLLYVNAWAIGRDPETWKDPEMFLPERFMDNNIDAKGQNFELLPFGSGRRICPGMYMGTTMVEFGLANMLFQFEWKLPEDMVVKDMDMEESPGLTVGMKNDLLLVPVKY</sequence>
<keyword evidence="10" id="KW-1185">Reference proteome</keyword>
<dbReference type="CDD" id="cd11072">
    <property type="entry name" value="CYP71-like"/>
    <property type="match status" value="1"/>
</dbReference>
<keyword evidence="8" id="KW-1133">Transmembrane helix</keyword>
<evidence type="ECO:0000256" key="4">
    <source>
        <dbReference type="ARBA" id="ARBA00022723"/>
    </source>
</evidence>
<feature type="transmembrane region" description="Helical" evidence="8">
    <location>
        <begin position="21"/>
        <end position="39"/>
    </location>
</feature>
<comment type="similarity">
    <text evidence="2">Belongs to the cytochrome P450 family.</text>
</comment>
<keyword evidence="7" id="KW-0503">Monooxygenase</keyword>
<dbReference type="Gene3D" id="1.10.630.10">
    <property type="entry name" value="Cytochrome P450"/>
    <property type="match status" value="2"/>
</dbReference>
<dbReference type="PRINTS" id="PR00463">
    <property type="entry name" value="EP450I"/>
</dbReference>
<gene>
    <name evidence="9" type="ORF">HID58_049138</name>
</gene>
<keyword evidence="8" id="KW-0812">Transmembrane</keyword>
<dbReference type="InterPro" id="IPR002401">
    <property type="entry name" value="Cyt_P450_E_grp-I"/>
</dbReference>
<dbReference type="EMBL" id="JAGKQM010000012">
    <property type="protein sequence ID" value="KAH0899570.1"/>
    <property type="molecule type" value="Genomic_DNA"/>
</dbReference>
<dbReference type="InterPro" id="IPR017972">
    <property type="entry name" value="Cyt_P450_CS"/>
</dbReference>